<proteinExistence type="predicted"/>
<feature type="transmembrane region" description="Helical" evidence="1">
    <location>
        <begin position="62"/>
        <end position="82"/>
    </location>
</feature>
<dbReference type="RefSeq" id="WP_099249810.1">
    <property type="nucleotide sequence ID" value="NZ_FXXP01000009.1"/>
</dbReference>
<accession>A0A238JK64</accession>
<reference evidence="3" key="1">
    <citation type="submission" date="2017-05" db="EMBL/GenBank/DDBJ databases">
        <authorList>
            <person name="Rodrigo-Torres L."/>
            <person name="Arahal R. D."/>
            <person name="Lucena T."/>
        </authorList>
    </citation>
    <scope>NUCLEOTIDE SEQUENCE [LARGE SCALE GENOMIC DNA]</scope>
    <source>
        <strain evidence="3">CECT 8649</strain>
    </source>
</reference>
<evidence type="ECO:0000313" key="2">
    <source>
        <dbReference type="EMBL" id="SMX30604.1"/>
    </source>
</evidence>
<keyword evidence="1" id="KW-1133">Transmembrane helix</keyword>
<feature type="transmembrane region" description="Helical" evidence="1">
    <location>
        <begin position="88"/>
        <end position="107"/>
    </location>
</feature>
<dbReference type="AlphaFoldDB" id="A0A238JK64"/>
<sequence length="110" mass="12741">MNDFDISTYRLTFRTSVFFGGFWLYGMIALLFLISSEWVLVQASASNKGLIQPIIEPWYQSAMDHIQLPATAAIFALMGLIYSLEYRVWLRFIFLPATYFAHLWVIGSLF</sequence>
<organism evidence="2 3">
    <name type="scientific">Pelagimonas phthalicica</name>
    <dbReference type="NCBI Taxonomy" id="1037362"/>
    <lineage>
        <taxon>Bacteria</taxon>
        <taxon>Pseudomonadati</taxon>
        <taxon>Pseudomonadota</taxon>
        <taxon>Alphaproteobacteria</taxon>
        <taxon>Rhodobacterales</taxon>
        <taxon>Roseobacteraceae</taxon>
        <taxon>Pelagimonas</taxon>
    </lineage>
</organism>
<keyword evidence="3" id="KW-1185">Reference proteome</keyword>
<evidence type="ECO:0000256" key="1">
    <source>
        <dbReference type="SAM" id="Phobius"/>
    </source>
</evidence>
<gene>
    <name evidence="2" type="ORF">TRP8649_04748</name>
</gene>
<protein>
    <submittedName>
        <fullName evidence="2">Uncharacterized protein</fullName>
    </submittedName>
</protein>
<dbReference type="Proteomes" id="UP000225972">
    <property type="component" value="Unassembled WGS sequence"/>
</dbReference>
<dbReference type="EMBL" id="FXXP01000009">
    <property type="protein sequence ID" value="SMX30604.1"/>
    <property type="molecule type" value="Genomic_DNA"/>
</dbReference>
<keyword evidence="1" id="KW-0472">Membrane</keyword>
<name>A0A238JK64_9RHOB</name>
<keyword evidence="1" id="KW-0812">Transmembrane</keyword>
<evidence type="ECO:0000313" key="3">
    <source>
        <dbReference type="Proteomes" id="UP000225972"/>
    </source>
</evidence>
<feature type="transmembrane region" description="Helical" evidence="1">
    <location>
        <begin position="20"/>
        <end position="41"/>
    </location>
</feature>